<evidence type="ECO:0000259" key="1">
    <source>
        <dbReference type="Pfam" id="PF02036"/>
    </source>
</evidence>
<comment type="caution">
    <text evidence="2">The sequence shown here is derived from an EMBL/GenBank/DDBJ whole genome shotgun (WGS) entry which is preliminary data.</text>
</comment>
<dbReference type="Proteomes" id="UP000622860">
    <property type="component" value="Unassembled WGS sequence"/>
</dbReference>
<dbReference type="InterPro" id="IPR003033">
    <property type="entry name" value="SCP2_sterol-bd_dom"/>
</dbReference>
<accession>A0A917HK17</accession>
<proteinExistence type="predicted"/>
<evidence type="ECO:0000313" key="3">
    <source>
        <dbReference type="Proteomes" id="UP000622860"/>
    </source>
</evidence>
<dbReference type="RefSeq" id="WP_188456153.1">
    <property type="nucleotide sequence ID" value="NZ_BMFR01000014.1"/>
</dbReference>
<dbReference type="EMBL" id="BMFR01000014">
    <property type="protein sequence ID" value="GGG82184.1"/>
    <property type="molecule type" value="Genomic_DNA"/>
</dbReference>
<dbReference type="Gene3D" id="3.30.1050.10">
    <property type="entry name" value="SCP2 sterol-binding domain"/>
    <property type="match status" value="1"/>
</dbReference>
<evidence type="ECO:0000313" key="2">
    <source>
        <dbReference type="EMBL" id="GGG82184.1"/>
    </source>
</evidence>
<protein>
    <recommendedName>
        <fullName evidence="1">SCP2 domain-containing protein</fullName>
    </recommendedName>
</protein>
<dbReference type="PANTHER" id="PTHR10094:SF25">
    <property type="entry name" value="SCP2 STEROL-BINDING DOMAIN-CONTAINING PROTEIN 1"/>
    <property type="match status" value="1"/>
</dbReference>
<dbReference type="PANTHER" id="PTHR10094">
    <property type="entry name" value="STEROL CARRIER PROTEIN 2 SCP-2 FAMILY PROTEIN"/>
    <property type="match status" value="1"/>
</dbReference>
<name>A0A917HK17_9BACI</name>
<dbReference type="SUPFAM" id="SSF55718">
    <property type="entry name" value="SCP-like"/>
    <property type="match status" value="1"/>
</dbReference>
<dbReference type="GO" id="GO:0005829">
    <property type="term" value="C:cytosol"/>
    <property type="evidence" value="ECO:0007669"/>
    <property type="project" value="TreeGrafter"/>
</dbReference>
<organism evidence="2 3">
    <name type="scientific">Virgibacillus oceani</name>
    <dbReference type="NCBI Taxonomy" id="1479511"/>
    <lineage>
        <taxon>Bacteria</taxon>
        <taxon>Bacillati</taxon>
        <taxon>Bacillota</taxon>
        <taxon>Bacilli</taxon>
        <taxon>Bacillales</taxon>
        <taxon>Bacillaceae</taxon>
        <taxon>Virgibacillus</taxon>
    </lineage>
</organism>
<feature type="domain" description="SCP2" evidence="1">
    <location>
        <begin position="22"/>
        <end position="98"/>
    </location>
</feature>
<reference evidence="2" key="1">
    <citation type="journal article" date="2014" name="Int. J. Syst. Evol. Microbiol.">
        <title>Complete genome sequence of Corynebacterium casei LMG S-19264T (=DSM 44701T), isolated from a smear-ripened cheese.</title>
        <authorList>
            <consortium name="US DOE Joint Genome Institute (JGI-PGF)"/>
            <person name="Walter F."/>
            <person name="Albersmeier A."/>
            <person name="Kalinowski J."/>
            <person name="Ruckert C."/>
        </authorList>
    </citation>
    <scope>NUCLEOTIDE SEQUENCE</scope>
    <source>
        <strain evidence="2">CGMCC 1.12754</strain>
    </source>
</reference>
<gene>
    <name evidence="2" type="ORF">GCM10011398_29570</name>
</gene>
<dbReference type="Pfam" id="PF02036">
    <property type="entry name" value="SCP2"/>
    <property type="match status" value="1"/>
</dbReference>
<dbReference type="InterPro" id="IPR036527">
    <property type="entry name" value="SCP2_sterol-bd_dom_sf"/>
</dbReference>
<sequence length="100" mass="11689">MISIESSSVKDIWQFIEQQLQHNNEPYKDVTAVYEFRILDEDDGVYQLDFADQQASVHYTNEKEADCVLKMKEKYFKLFLLGDLNSTKAFMTGKLKIKAI</sequence>
<dbReference type="AlphaFoldDB" id="A0A917HK17"/>
<reference evidence="2" key="2">
    <citation type="submission" date="2020-09" db="EMBL/GenBank/DDBJ databases">
        <authorList>
            <person name="Sun Q."/>
            <person name="Zhou Y."/>
        </authorList>
    </citation>
    <scope>NUCLEOTIDE SEQUENCE</scope>
    <source>
        <strain evidence="2">CGMCC 1.12754</strain>
    </source>
</reference>
<keyword evidence="3" id="KW-1185">Reference proteome</keyword>